<reference evidence="7 8" key="1">
    <citation type="journal article" date="2018" name="Sci. Rep.">
        <title>Comparative genomics provides insights into the lifestyle and reveals functional heterogeneity of dark septate endophytic fungi.</title>
        <authorList>
            <person name="Knapp D.G."/>
            <person name="Nemeth J.B."/>
            <person name="Barry K."/>
            <person name="Hainaut M."/>
            <person name="Henrissat B."/>
            <person name="Johnson J."/>
            <person name="Kuo A."/>
            <person name="Lim J.H.P."/>
            <person name="Lipzen A."/>
            <person name="Nolan M."/>
            <person name="Ohm R.A."/>
            <person name="Tamas L."/>
            <person name="Grigoriev I.V."/>
            <person name="Spatafora J.W."/>
            <person name="Nagy L.G."/>
            <person name="Kovacs G.M."/>
        </authorList>
    </citation>
    <scope>NUCLEOTIDE SEQUENCE [LARGE SCALE GENOMIC DNA]</scope>
    <source>
        <strain evidence="7 8">DSE2036</strain>
    </source>
</reference>
<dbReference type="InterPro" id="IPR012951">
    <property type="entry name" value="BBE"/>
</dbReference>
<evidence type="ECO:0000256" key="1">
    <source>
        <dbReference type="ARBA" id="ARBA00001974"/>
    </source>
</evidence>
<accession>A0A2V1DPH3</accession>
<dbReference type="OrthoDB" id="415825at2759"/>
<dbReference type="InterPro" id="IPR006094">
    <property type="entry name" value="Oxid_FAD_bind_N"/>
</dbReference>
<comment type="cofactor">
    <cofactor evidence="1">
        <name>FAD</name>
        <dbReference type="ChEBI" id="CHEBI:57692"/>
    </cofactor>
</comment>
<keyword evidence="4" id="KW-0274">FAD</keyword>
<keyword evidence="3" id="KW-0285">Flavoprotein</keyword>
<dbReference type="Gene3D" id="3.30.43.10">
    <property type="entry name" value="Uridine Diphospho-n-acetylenolpyruvylglucosamine Reductase, domain 2"/>
    <property type="match status" value="1"/>
</dbReference>
<proteinExistence type="inferred from homology"/>
<dbReference type="EMBL" id="KZ805378">
    <property type="protein sequence ID" value="PVI00133.1"/>
    <property type="molecule type" value="Genomic_DNA"/>
</dbReference>
<dbReference type="Gene3D" id="3.40.462.20">
    <property type="match status" value="1"/>
</dbReference>
<dbReference type="STRING" id="97972.A0A2V1DPH3"/>
<evidence type="ECO:0000313" key="7">
    <source>
        <dbReference type="EMBL" id="PVI00133.1"/>
    </source>
</evidence>
<dbReference type="Proteomes" id="UP000244855">
    <property type="component" value="Unassembled WGS sequence"/>
</dbReference>
<feature type="domain" description="FAD-binding PCMH-type" evidence="6">
    <location>
        <begin position="35"/>
        <end position="208"/>
    </location>
</feature>
<protein>
    <submittedName>
        <fullName evidence="7">FAD-binding domain-containing protein</fullName>
    </submittedName>
</protein>
<dbReference type="SUPFAM" id="SSF56176">
    <property type="entry name" value="FAD-binding/transporter-associated domain-like"/>
    <property type="match status" value="1"/>
</dbReference>
<name>A0A2V1DPH3_9PLEO</name>
<evidence type="ECO:0000256" key="3">
    <source>
        <dbReference type="ARBA" id="ARBA00022630"/>
    </source>
</evidence>
<dbReference type="GO" id="GO:0016491">
    <property type="term" value="F:oxidoreductase activity"/>
    <property type="evidence" value="ECO:0007669"/>
    <property type="project" value="UniProtKB-KW"/>
</dbReference>
<dbReference type="AlphaFoldDB" id="A0A2V1DPH3"/>
<dbReference type="GO" id="GO:0071949">
    <property type="term" value="F:FAD binding"/>
    <property type="evidence" value="ECO:0007669"/>
    <property type="project" value="InterPro"/>
</dbReference>
<dbReference type="PANTHER" id="PTHR42973:SF39">
    <property type="entry name" value="FAD-BINDING PCMH-TYPE DOMAIN-CONTAINING PROTEIN"/>
    <property type="match status" value="1"/>
</dbReference>
<dbReference type="InterPro" id="IPR016167">
    <property type="entry name" value="FAD-bd_PCMH_sub1"/>
</dbReference>
<evidence type="ECO:0000259" key="6">
    <source>
        <dbReference type="PROSITE" id="PS51387"/>
    </source>
</evidence>
<evidence type="ECO:0000256" key="5">
    <source>
        <dbReference type="ARBA" id="ARBA00023002"/>
    </source>
</evidence>
<dbReference type="Pfam" id="PF01565">
    <property type="entry name" value="FAD_binding_4"/>
    <property type="match status" value="1"/>
</dbReference>
<evidence type="ECO:0000256" key="2">
    <source>
        <dbReference type="ARBA" id="ARBA00005466"/>
    </source>
</evidence>
<gene>
    <name evidence="7" type="ORF">DM02DRAFT_718522</name>
</gene>
<dbReference type="Gene3D" id="3.30.465.10">
    <property type="match status" value="1"/>
</dbReference>
<dbReference type="InterPro" id="IPR016166">
    <property type="entry name" value="FAD-bd_PCMH"/>
</dbReference>
<dbReference type="Pfam" id="PF08031">
    <property type="entry name" value="BBE"/>
    <property type="match status" value="1"/>
</dbReference>
<evidence type="ECO:0000313" key="8">
    <source>
        <dbReference type="Proteomes" id="UP000244855"/>
    </source>
</evidence>
<dbReference type="PANTHER" id="PTHR42973">
    <property type="entry name" value="BINDING OXIDOREDUCTASE, PUTATIVE (AFU_ORTHOLOGUE AFUA_1G17690)-RELATED"/>
    <property type="match status" value="1"/>
</dbReference>
<dbReference type="InterPro" id="IPR036318">
    <property type="entry name" value="FAD-bd_PCMH-like_sf"/>
</dbReference>
<dbReference type="InterPro" id="IPR050416">
    <property type="entry name" value="FAD-linked_Oxidoreductase"/>
</dbReference>
<organism evidence="7 8">
    <name type="scientific">Periconia macrospinosa</name>
    <dbReference type="NCBI Taxonomy" id="97972"/>
    <lineage>
        <taxon>Eukaryota</taxon>
        <taxon>Fungi</taxon>
        <taxon>Dikarya</taxon>
        <taxon>Ascomycota</taxon>
        <taxon>Pezizomycotina</taxon>
        <taxon>Dothideomycetes</taxon>
        <taxon>Pleosporomycetidae</taxon>
        <taxon>Pleosporales</taxon>
        <taxon>Massarineae</taxon>
        <taxon>Periconiaceae</taxon>
        <taxon>Periconia</taxon>
    </lineage>
</organism>
<keyword evidence="8" id="KW-1185">Reference proteome</keyword>
<comment type="similarity">
    <text evidence="2">Belongs to the oxygen-dependent FAD-linked oxidoreductase family.</text>
</comment>
<dbReference type="InterPro" id="IPR016169">
    <property type="entry name" value="FAD-bd_PCMH_sub2"/>
</dbReference>
<dbReference type="PROSITE" id="PS51387">
    <property type="entry name" value="FAD_PCMH"/>
    <property type="match status" value="1"/>
</dbReference>
<keyword evidence="5" id="KW-0560">Oxidoreductase</keyword>
<sequence length="476" mass="53121">MSTTLDDLRNNFRGMIIEPHDQFYSLFRHRWSINEEGKPKVIFQPLTEADVSAAVRYAVGEQLEIAVNVGGHSFVGASSSDGVIIDLRRMNTVYVTNSGYGSPGTVTMEGGALVSDIARACEESGVFVSLPSHKEIGYAGFALGTGAGWGMGVWGLAVDNLISARLVLASGEAIELSETSHPELFWGLKGAGYNFGVVTQLTFRAVPLTTKVFFGSIVYPVEQCEAVFQALDKYNATQKDDDMVFMVLLPETQNGSPETIMVMPYYHGDDITEARKRFAVFFSIPHVKDDTRLMWFHETADQAPEGLWPYTHRLSNGTLVTRVEPDVFLPVVDRIRQWYSAKPDRRLGSALFVGMYNWRKVLKPVSDKTSAWPPSRERPGDGDRLWKDVAIYLGYGDEEESSTAVAASIDIVRLLREKHHHVVGKDVIKGLVYPNAGVLPEFTGEYIYKGNYPRLQELKTKYDPTNVFHKKHPIQV</sequence>
<evidence type="ECO:0000256" key="4">
    <source>
        <dbReference type="ARBA" id="ARBA00022827"/>
    </source>
</evidence>